<evidence type="ECO:0000256" key="1">
    <source>
        <dbReference type="SAM" id="Phobius"/>
    </source>
</evidence>
<sequence>MLELALTFSVVRNGLADVAGNNQVAGSAITLNNEGTMQRKLRSSPLAEDDSDDEERALNINAGFSKVKTLSKKNRDLTKTLQKVESTKISSKEVAAVRSVIEKSPDKLRSMSERKKWILIIGVVTGVLTITPAVTYAILKKVDK</sequence>
<dbReference type="VEuPathDB" id="FungiDB:PHYSODRAFT_288713"/>
<gene>
    <name evidence="2" type="primary">Avh</name>
</gene>
<feature type="transmembrane region" description="Helical" evidence="1">
    <location>
        <begin position="117"/>
        <end position="139"/>
    </location>
</feature>
<dbReference type="EMBL" id="JN254454">
    <property type="protein sequence ID" value="AEK81267.1"/>
    <property type="molecule type" value="Genomic_DNA"/>
</dbReference>
<dbReference type="AlphaFoldDB" id="E0W5H2"/>
<accession>E0W5H2</accession>
<proteinExistence type="predicted"/>
<dbReference type="KEGG" id="psoj:PHYSODRAFT_288713"/>
<keyword evidence="1" id="KW-1133">Transmembrane helix</keyword>
<keyword evidence="1" id="KW-0472">Membrane</keyword>
<reference evidence="2" key="1">
    <citation type="journal article" date="2011" name="Plant Cell">
        <title>Transcriptional programming and functional interactions within the Phytophthora sojae RXLR effector repertoire.</title>
        <authorList>
            <person name="Wang Q."/>
            <person name="Han C."/>
            <person name="Ferreira A.O."/>
            <person name="Yu X."/>
            <person name="Ye W."/>
            <person name="Tripathy S."/>
            <person name="Kale S.D."/>
            <person name="Gu B."/>
            <person name="Sheng Y."/>
            <person name="Sui Y."/>
            <person name="Wang X."/>
            <person name="Zhang Z."/>
            <person name="Cheng B."/>
            <person name="Dong S."/>
            <person name="Shan W."/>
            <person name="Zheng X."/>
            <person name="Dou D."/>
            <person name="Tyler B.M."/>
            <person name="Wang Y."/>
        </authorList>
    </citation>
    <scope>NUCLEOTIDE SEQUENCE</scope>
    <source>
        <strain evidence="2">P7064</strain>
        <strain evidence="3">P7074</strain>
        <strain evidence="4">P7076</strain>
    </source>
</reference>
<dbReference type="EMBL" id="JN254456">
    <property type="protein sequence ID" value="AEK81269.1"/>
    <property type="molecule type" value="Genomic_DNA"/>
</dbReference>
<organism evidence="2">
    <name type="scientific">Phytophthora sojae</name>
    <name type="common">Soybean stem and root rot agent</name>
    <name type="synonym">Phytophthora megasperma f. sp. glycines</name>
    <dbReference type="NCBI Taxonomy" id="67593"/>
    <lineage>
        <taxon>Eukaryota</taxon>
        <taxon>Sar</taxon>
        <taxon>Stramenopiles</taxon>
        <taxon>Oomycota</taxon>
        <taxon>Peronosporomycetes</taxon>
        <taxon>Peronosporales</taxon>
        <taxon>Peronosporaceae</taxon>
        <taxon>Phytophthora</taxon>
    </lineage>
</organism>
<evidence type="ECO:0000313" key="2">
    <source>
        <dbReference type="EMBL" id="AEK81267.1"/>
    </source>
</evidence>
<protein>
    <submittedName>
        <fullName evidence="2">Avh372</fullName>
    </submittedName>
</protein>
<keyword evidence="1" id="KW-0812">Transmembrane</keyword>
<name>E0W5H2_PHYSO</name>
<evidence type="ECO:0000313" key="4">
    <source>
        <dbReference type="EMBL" id="AEK81269.1"/>
    </source>
</evidence>
<dbReference type="EMBL" id="JN254455">
    <property type="protein sequence ID" value="AEK81268.1"/>
    <property type="molecule type" value="Genomic_DNA"/>
</dbReference>
<evidence type="ECO:0000313" key="3">
    <source>
        <dbReference type="EMBL" id="AEK81268.1"/>
    </source>
</evidence>
<dbReference type="RefSeq" id="XP_009535791.1">
    <property type="nucleotide sequence ID" value="XM_009537496.1"/>
</dbReference>